<dbReference type="SUPFAM" id="SSF56784">
    <property type="entry name" value="HAD-like"/>
    <property type="match status" value="1"/>
</dbReference>
<dbReference type="SFLD" id="SFLDG01135">
    <property type="entry name" value="C1.5.6:_HAD__Beta-PGM__Phospha"/>
    <property type="match status" value="1"/>
</dbReference>
<proteinExistence type="predicted"/>
<accession>A0ABN1F2E5</accession>
<keyword evidence="2" id="KW-1185">Reference proteome</keyword>
<dbReference type="GO" id="GO:0016787">
    <property type="term" value="F:hydrolase activity"/>
    <property type="evidence" value="ECO:0007669"/>
    <property type="project" value="UniProtKB-KW"/>
</dbReference>
<dbReference type="NCBIfam" id="TIGR01549">
    <property type="entry name" value="HAD-SF-IA-v1"/>
    <property type="match status" value="1"/>
</dbReference>
<dbReference type="PANTHER" id="PTHR43434">
    <property type="entry name" value="PHOSPHOGLYCOLATE PHOSPHATASE"/>
    <property type="match status" value="1"/>
</dbReference>
<dbReference type="Pfam" id="PF00702">
    <property type="entry name" value="Hydrolase"/>
    <property type="match status" value="1"/>
</dbReference>
<dbReference type="Gene3D" id="1.10.150.240">
    <property type="entry name" value="Putative phosphatase, domain 2"/>
    <property type="match status" value="1"/>
</dbReference>
<dbReference type="InterPro" id="IPR036412">
    <property type="entry name" value="HAD-like_sf"/>
</dbReference>
<protein>
    <submittedName>
        <fullName evidence="1">HAD family hydrolase</fullName>
    </submittedName>
</protein>
<gene>
    <name evidence="1" type="ORF">GCM10009416_18800</name>
</gene>
<reference evidence="1 2" key="1">
    <citation type="journal article" date="2019" name="Int. J. Syst. Evol. Microbiol.">
        <title>The Global Catalogue of Microorganisms (GCM) 10K type strain sequencing project: providing services to taxonomists for standard genome sequencing and annotation.</title>
        <authorList>
            <consortium name="The Broad Institute Genomics Platform"/>
            <consortium name="The Broad Institute Genome Sequencing Center for Infectious Disease"/>
            <person name="Wu L."/>
            <person name="Ma J."/>
        </authorList>
    </citation>
    <scope>NUCLEOTIDE SEQUENCE [LARGE SCALE GENOMIC DNA]</scope>
    <source>
        <strain evidence="1 2">JCM 9933</strain>
    </source>
</reference>
<evidence type="ECO:0000313" key="2">
    <source>
        <dbReference type="Proteomes" id="UP001501588"/>
    </source>
</evidence>
<dbReference type="Gene3D" id="3.40.50.1000">
    <property type="entry name" value="HAD superfamily/HAD-like"/>
    <property type="match status" value="1"/>
</dbReference>
<dbReference type="SFLD" id="SFLDG01129">
    <property type="entry name" value="C1.5:_HAD__Beta-PGM__Phosphata"/>
    <property type="match status" value="1"/>
</dbReference>
<dbReference type="Proteomes" id="UP001501588">
    <property type="component" value="Unassembled WGS sequence"/>
</dbReference>
<dbReference type="EMBL" id="BAAAFZ010000021">
    <property type="protein sequence ID" value="GAA0580614.1"/>
    <property type="molecule type" value="Genomic_DNA"/>
</dbReference>
<dbReference type="SFLD" id="SFLDS00003">
    <property type="entry name" value="Haloacid_Dehalogenase"/>
    <property type="match status" value="1"/>
</dbReference>
<comment type="caution">
    <text evidence="1">The sequence shown here is derived from an EMBL/GenBank/DDBJ whole genome shotgun (WGS) entry which is preliminary data.</text>
</comment>
<evidence type="ECO:0000313" key="1">
    <source>
        <dbReference type="EMBL" id="GAA0580614.1"/>
    </source>
</evidence>
<dbReference type="InterPro" id="IPR023198">
    <property type="entry name" value="PGP-like_dom2"/>
</dbReference>
<dbReference type="PANTHER" id="PTHR43434:SF16">
    <property type="entry name" value="BLL8046 PROTEIN"/>
    <property type="match status" value="1"/>
</dbReference>
<organism evidence="1 2">
    <name type="scientific">Craurococcus roseus</name>
    <dbReference type="NCBI Taxonomy" id="77585"/>
    <lineage>
        <taxon>Bacteria</taxon>
        <taxon>Pseudomonadati</taxon>
        <taxon>Pseudomonadota</taxon>
        <taxon>Alphaproteobacteria</taxon>
        <taxon>Acetobacterales</taxon>
        <taxon>Acetobacteraceae</taxon>
        <taxon>Craurococcus</taxon>
    </lineage>
</organism>
<dbReference type="InterPro" id="IPR023214">
    <property type="entry name" value="HAD_sf"/>
</dbReference>
<dbReference type="RefSeq" id="WP_343894982.1">
    <property type="nucleotide sequence ID" value="NZ_BAAAFZ010000021.1"/>
</dbReference>
<dbReference type="InterPro" id="IPR050155">
    <property type="entry name" value="HAD-like_hydrolase_sf"/>
</dbReference>
<name>A0ABN1F2E5_9PROT</name>
<keyword evidence="1" id="KW-0378">Hydrolase</keyword>
<dbReference type="InterPro" id="IPR006439">
    <property type="entry name" value="HAD-SF_hydro_IA"/>
</dbReference>
<sequence>MIRAVIFDVDGTLVDTNDLHAASWADAFRRFGHDIPQDRIRHEIGKGGDQLMPALLPRDAVERQGEDIEAFRKDLYMRECLPRARAFPEVPALVRRIRAAGRKIVLASAGSAAEVDRYKETAGIADLIDDATTKDDADHSKPFPDIFRSALDRIAPVPAEDAMVVGDTPYDAEAAEKAGLRAVGLLCGGFPEHESRRSAFVALYRDPADLLAPYEHSPLSEG</sequence>